<proteinExistence type="predicted"/>
<evidence type="ECO:0000313" key="2">
    <source>
        <dbReference type="Proteomes" id="UP000287300"/>
    </source>
</evidence>
<accession>A0A401WXK1</accession>
<dbReference type="Proteomes" id="UP000287300">
    <property type="component" value="Unassembled WGS sequence"/>
</dbReference>
<gene>
    <name evidence="1" type="ORF">NBRC3188_2720</name>
</gene>
<evidence type="ECO:0000313" key="1">
    <source>
        <dbReference type="EMBL" id="GCD54023.1"/>
    </source>
</evidence>
<dbReference type="EMBL" id="BDES01000073">
    <property type="protein sequence ID" value="GCD54023.1"/>
    <property type="molecule type" value="Genomic_DNA"/>
</dbReference>
<protein>
    <submittedName>
        <fullName evidence="1">Uncharacterized protein</fullName>
    </submittedName>
</protein>
<sequence length="166" mass="18735">MGNRSQKARDIQVGDLVAFAKSDPNKITSRQTYIVEGAFGDCSSSLGGFYITADDGQRFLCSFDGALSSWILLEGYLVCLKSERGSIRTLWPLRRNKSGWHFVEEVDGPRRVSHRPFPLYWDSNRLIWLHNPSEVIGIPPEGFPSSWIYKGCCLSAEEINTMQKIS</sequence>
<dbReference type="AlphaFoldDB" id="A0A401WXK1"/>
<name>A0A401WXK1_ACEPA</name>
<comment type="caution">
    <text evidence="1">The sequence shown here is derived from an EMBL/GenBank/DDBJ whole genome shotgun (WGS) entry which is preliminary data.</text>
</comment>
<reference evidence="1 2" key="1">
    <citation type="submission" date="2016-06" db="EMBL/GenBank/DDBJ databases">
        <title>Acetobacter pasteurianus NBRC 3188 whole genome sequencing project.</title>
        <authorList>
            <person name="Matsutani M."/>
            <person name="Shiwa Y."/>
            <person name="Okamoto-Kainuma A."/>
            <person name="Ishikawa M."/>
            <person name="Koizumi Y."/>
            <person name="Yoshikawa H."/>
            <person name="Yakushi T."/>
            <person name="Matsushita K."/>
        </authorList>
    </citation>
    <scope>NUCLEOTIDE SEQUENCE [LARGE SCALE GENOMIC DNA]</scope>
    <source>
        <strain evidence="1 2">NBRC 3188</strain>
    </source>
</reference>
<organism evidence="1 2">
    <name type="scientific">Acetobacter pasteurianus NBRC 3188</name>
    <dbReference type="NCBI Taxonomy" id="1226663"/>
    <lineage>
        <taxon>Bacteria</taxon>
        <taxon>Pseudomonadati</taxon>
        <taxon>Pseudomonadota</taxon>
        <taxon>Alphaproteobacteria</taxon>
        <taxon>Acetobacterales</taxon>
        <taxon>Acetobacteraceae</taxon>
        <taxon>Acetobacter</taxon>
    </lineage>
</organism>